<organism evidence="1 2">
    <name type="scientific">Ramlibacter aurantiacus</name>
    <dbReference type="NCBI Taxonomy" id="2801330"/>
    <lineage>
        <taxon>Bacteria</taxon>
        <taxon>Pseudomonadati</taxon>
        <taxon>Pseudomonadota</taxon>
        <taxon>Betaproteobacteria</taxon>
        <taxon>Burkholderiales</taxon>
        <taxon>Comamonadaceae</taxon>
        <taxon>Ramlibacter</taxon>
    </lineage>
</organism>
<keyword evidence="2" id="KW-1185">Reference proteome</keyword>
<dbReference type="AlphaFoldDB" id="A0A937D9Q7"/>
<evidence type="ECO:0000313" key="1">
    <source>
        <dbReference type="EMBL" id="MBL0423441.1"/>
    </source>
</evidence>
<evidence type="ECO:0000313" key="2">
    <source>
        <dbReference type="Proteomes" id="UP000613011"/>
    </source>
</evidence>
<accession>A0A937D9Q7</accession>
<reference evidence="1" key="1">
    <citation type="submission" date="2021-01" db="EMBL/GenBank/DDBJ databases">
        <title>Ramlibacter sp. strain AW1 16S ribosomal RNA gene Genome sequencing and assembly.</title>
        <authorList>
            <person name="Kang M."/>
        </authorList>
    </citation>
    <scope>NUCLEOTIDE SEQUENCE</scope>
    <source>
        <strain evidence="1">AW1</strain>
    </source>
</reference>
<protein>
    <submittedName>
        <fullName evidence="1">Uncharacterized protein</fullName>
    </submittedName>
</protein>
<comment type="caution">
    <text evidence="1">The sequence shown here is derived from an EMBL/GenBank/DDBJ whole genome shotgun (WGS) entry which is preliminary data.</text>
</comment>
<name>A0A937D9Q7_9BURK</name>
<dbReference type="Proteomes" id="UP000613011">
    <property type="component" value="Unassembled WGS sequence"/>
</dbReference>
<gene>
    <name evidence="1" type="ORF">JI739_24120</name>
</gene>
<dbReference type="RefSeq" id="WP_201686578.1">
    <property type="nucleotide sequence ID" value="NZ_JAEQNA010000018.1"/>
</dbReference>
<dbReference type="EMBL" id="JAEQNA010000018">
    <property type="protein sequence ID" value="MBL0423441.1"/>
    <property type="molecule type" value="Genomic_DNA"/>
</dbReference>
<proteinExistence type="predicted"/>
<sequence length="184" mass="20554">MLRKAAVLKHCGNRGLQLTLVTPEIARFGSASHGSSAALFLDLVEGYYNTLGNIGPHLVDSARAKLASQLSGCEIFTEILGAQDESLDAWIGFANEDTNEFWYTAVEMCSLQEVVTAFIHSGRSEVLDTVERLRQEHQALRLKMIRYNGHKLTQDQWIELIDLAREIAHAWDYGPEGNVEPRTP</sequence>